<feature type="non-terminal residue" evidence="1">
    <location>
        <position position="58"/>
    </location>
</feature>
<dbReference type="PANTHER" id="PTHR16160">
    <property type="entry name" value="FERMITIN 2-RELATED"/>
    <property type="match status" value="1"/>
</dbReference>
<organism evidence="1 2">
    <name type="scientific">Allacma fusca</name>
    <dbReference type="NCBI Taxonomy" id="39272"/>
    <lineage>
        <taxon>Eukaryota</taxon>
        <taxon>Metazoa</taxon>
        <taxon>Ecdysozoa</taxon>
        <taxon>Arthropoda</taxon>
        <taxon>Hexapoda</taxon>
        <taxon>Collembola</taxon>
        <taxon>Symphypleona</taxon>
        <taxon>Sminthuridae</taxon>
        <taxon>Allacma</taxon>
    </lineage>
</organism>
<keyword evidence="2" id="KW-1185">Reference proteome</keyword>
<dbReference type="OrthoDB" id="10057618at2759"/>
<dbReference type="AlphaFoldDB" id="A0A8J2JEX1"/>
<dbReference type="Proteomes" id="UP000708208">
    <property type="component" value="Unassembled WGS sequence"/>
</dbReference>
<evidence type="ECO:0000313" key="2">
    <source>
        <dbReference type="Proteomes" id="UP000708208"/>
    </source>
</evidence>
<accession>A0A8J2JEX1</accession>
<dbReference type="GO" id="GO:0030055">
    <property type="term" value="C:cell-substrate junction"/>
    <property type="evidence" value="ECO:0007669"/>
    <property type="project" value="TreeGrafter"/>
</dbReference>
<comment type="caution">
    <text evidence="1">The sequence shown here is derived from an EMBL/GenBank/DDBJ whole genome shotgun (WGS) entry which is preliminary data.</text>
</comment>
<gene>
    <name evidence="1" type="ORF">AFUS01_LOCUS8492</name>
</gene>
<dbReference type="InterPro" id="IPR037843">
    <property type="entry name" value="Kindlin/fermitin"/>
</dbReference>
<evidence type="ECO:0000313" key="1">
    <source>
        <dbReference type="EMBL" id="CAG7719151.1"/>
    </source>
</evidence>
<dbReference type="GO" id="GO:0007160">
    <property type="term" value="P:cell-matrix adhesion"/>
    <property type="evidence" value="ECO:0007669"/>
    <property type="project" value="TreeGrafter"/>
</dbReference>
<feature type="non-terminal residue" evidence="1">
    <location>
        <position position="1"/>
    </location>
</feature>
<dbReference type="GO" id="GO:0005178">
    <property type="term" value="F:integrin binding"/>
    <property type="evidence" value="ECO:0007669"/>
    <property type="project" value="TreeGrafter"/>
</dbReference>
<name>A0A8J2JEX1_9HEXA</name>
<protein>
    <submittedName>
        <fullName evidence="1">Uncharacterized protein</fullName>
    </submittedName>
</protein>
<sequence length="58" mass="6651">ADSSYDMEVKTIQTFLAMQHRSPTPAINPSSFEITPQDFVAPRFLKKIRGKLTQRILE</sequence>
<dbReference type="EMBL" id="CAJVCH010059026">
    <property type="protein sequence ID" value="CAG7719151.1"/>
    <property type="molecule type" value="Genomic_DNA"/>
</dbReference>
<dbReference type="PANTHER" id="PTHR16160:SF13">
    <property type="entry name" value="FERMITIN 2-RELATED"/>
    <property type="match status" value="1"/>
</dbReference>
<reference evidence="1" key="1">
    <citation type="submission" date="2021-06" db="EMBL/GenBank/DDBJ databases">
        <authorList>
            <person name="Hodson N. C."/>
            <person name="Mongue J. A."/>
            <person name="Jaron S. K."/>
        </authorList>
    </citation>
    <scope>NUCLEOTIDE SEQUENCE</scope>
</reference>
<dbReference type="GO" id="GO:0007229">
    <property type="term" value="P:integrin-mediated signaling pathway"/>
    <property type="evidence" value="ECO:0007669"/>
    <property type="project" value="InterPro"/>
</dbReference>
<proteinExistence type="predicted"/>